<proteinExistence type="predicted"/>
<dbReference type="Pfam" id="PF04149">
    <property type="entry name" value="DUF397"/>
    <property type="match status" value="1"/>
</dbReference>
<accession>A0ABV9WTI2</accession>
<protein>
    <submittedName>
        <fullName evidence="2">DUF397 domain-containing protein</fullName>
    </submittedName>
</protein>
<keyword evidence="3" id="KW-1185">Reference proteome</keyword>
<dbReference type="RefSeq" id="WP_271320372.1">
    <property type="nucleotide sequence ID" value="NZ_BAAATN010000010.1"/>
</dbReference>
<organism evidence="2 3">
    <name type="scientific">Streptomyces lienomycini</name>
    <dbReference type="NCBI Taxonomy" id="284035"/>
    <lineage>
        <taxon>Bacteria</taxon>
        <taxon>Bacillati</taxon>
        <taxon>Actinomycetota</taxon>
        <taxon>Actinomycetes</taxon>
        <taxon>Kitasatosporales</taxon>
        <taxon>Streptomycetaceae</taxon>
        <taxon>Streptomyces</taxon>
    </lineage>
</organism>
<feature type="domain" description="DUF397" evidence="1">
    <location>
        <begin position="18"/>
        <end position="70"/>
    </location>
</feature>
<sequence length="74" mass="8020">MRKPTYASRRDADRVGVVWRKSSHSYPEGECVEVAQPSGGIVLFDDSKRHNGALMEVSAATARAFVAAVRQGSV</sequence>
<evidence type="ECO:0000313" key="2">
    <source>
        <dbReference type="EMBL" id="MFC5015479.1"/>
    </source>
</evidence>
<dbReference type="EMBL" id="JBHSJO010000001">
    <property type="protein sequence ID" value="MFC5015479.1"/>
    <property type="molecule type" value="Genomic_DNA"/>
</dbReference>
<dbReference type="Proteomes" id="UP001595855">
    <property type="component" value="Unassembled WGS sequence"/>
</dbReference>
<gene>
    <name evidence="2" type="ORF">ACFPRC_11390</name>
</gene>
<name>A0ABV9WTI2_9ACTN</name>
<comment type="caution">
    <text evidence="2">The sequence shown here is derived from an EMBL/GenBank/DDBJ whole genome shotgun (WGS) entry which is preliminary data.</text>
</comment>
<reference evidence="3" key="1">
    <citation type="journal article" date="2019" name="Int. J. Syst. Evol. Microbiol.">
        <title>The Global Catalogue of Microorganisms (GCM) 10K type strain sequencing project: providing services to taxonomists for standard genome sequencing and annotation.</title>
        <authorList>
            <consortium name="The Broad Institute Genomics Platform"/>
            <consortium name="The Broad Institute Genome Sequencing Center for Infectious Disease"/>
            <person name="Wu L."/>
            <person name="Ma J."/>
        </authorList>
    </citation>
    <scope>NUCLEOTIDE SEQUENCE [LARGE SCALE GENOMIC DNA]</scope>
    <source>
        <strain evidence="3">CGMCC 4.1542</strain>
    </source>
</reference>
<evidence type="ECO:0000259" key="1">
    <source>
        <dbReference type="Pfam" id="PF04149"/>
    </source>
</evidence>
<evidence type="ECO:0000313" key="3">
    <source>
        <dbReference type="Proteomes" id="UP001595855"/>
    </source>
</evidence>
<dbReference type="InterPro" id="IPR007278">
    <property type="entry name" value="DUF397"/>
</dbReference>